<dbReference type="PANTHER" id="PTHR18945">
    <property type="entry name" value="NEUROTRANSMITTER GATED ION CHANNEL"/>
    <property type="match status" value="1"/>
</dbReference>
<keyword evidence="9" id="KW-0675">Receptor</keyword>
<dbReference type="SUPFAM" id="SSF63712">
    <property type="entry name" value="Nicotinic receptor ligand binding domain-like"/>
    <property type="match status" value="1"/>
</dbReference>
<accession>A0ABY7DXS5</accession>
<reference evidence="18" key="1">
    <citation type="submission" date="2022-11" db="EMBL/GenBank/DDBJ databases">
        <title>Centuries of genome instability and evolution in soft-shell clam transmissible cancer (bioRxiv).</title>
        <authorList>
            <person name="Hart S.F.M."/>
            <person name="Yonemitsu M.A."/>
            <person name="Giersch R.M."/>
            <person name="Beal B.F."/>
            <person name="Arriagada G."/>
            <person name="Davis B.W."/>
            <person name="Ostrander E.A."/>
            <person name="Goff S.P."/>
            <person name="Metzger M.J."/>
        </authorList>
    </citation>
    <scope>NUCLEOTIDE SEQUENCE</scope>
    <source>
        <strain evidence="18">MELC-2E11</strain>
        <tissue evidence="18">Siphon/mantle</tissue>
    </source>
</reference>
<dbReference type="Proteomes" id="UP001164746">
    <property type="component" value="Chromosome 3"/>
</dbReference>
<gene>
    <name evidence="18" type="ORF">MAR_025321</name>
</gene>
<evidence type="ECO:0000256" key="8">
    <source>
        <dbReference type="ARBA" id="ARBA00023157"/>
    </source>
</evidence>
<organism evidence="18 19">
    <name type="scientific">Mya arenaria</name>
    <name type="common">Soft-shell clam</name>
    <dbReference type="NCBI Taxonomy" id="6604"/>
    <lineage>
        <taxon>Eukaryota</taxon>
        <taxon>Metazoa</taxon>
        <taxon>Spiralia</taxon>
        <taxon>Lophotrochozoa</taxon>
        <taxon>Mollusca</taxon>
        <taxon>Bivalvia</taxon>
        <taxon>Autobranchia</taxon>
        <taxon>Heteroconchia</taxon>
        <taxon>Euheterodonta</taxon>
        <taxon>Imparidentia</taxon>
        <taxon>Neoheterodontei</taxon>
        <taxon>Myida</taxon>
        <taxon>Myoidea</taxon>
        <taxon>Myidae</taxon>
        <taxon>Mya</taxon>
    </lineage>
</organism>
<dbReference type="InterPro" id="IPR036719">
    <property type="entry name" value="Neuro-gated_channel_TM_sf"/>
</dbReference>
<keyword evidence="12 14" id="KW-0407">Ion channel</keyword>
<feature type="region of interest" description="Disordered" evidence="15">
    <location>
        <begin position="390"/>
        <end position="424"/>
    </location>
</feature>
<evidence type="ECO:0000256" key="11">
    <source>
        <dbReference type="ARBA" id="ARBA00023286"/>
    </source>
</evidence>
<evidence type="ECO:0000256" key="2">
    <source>
        <dbReference type="ARBA" id="ARBA00022475"/>
    </source>
</evidence>
<name>A0ABY7DXS5_MYAAR</name>
<evidence type="ECO:0000313" key="18">
    <source>
        <dbReference type="EMBL" id="WAR00949.1"/>
    </source>
</evidence>
<dbReference type="NCBIfam" id="TIGR00860">
    <property type="entry name" value="LIC"/>
    <property type="match status" value="1"/>
</dbReference>
<dbReference type="CDD" id="cd18997">
    <property type="entry name" value="LGIC_ECD_nAChR"/>
    <property type="match status" value="1"/>
</dbReference>
<dbReference type="Pfam" id="PF02931">
    <property type="entry name" value="Neur_chan_LBD"/>
    <property type="match status" value="1"/>
</dbReference>
<feature type="domain" description="Neurotransmitter-gated ion-channel ligand-binding" evidence="16">
    <location>
        <begin position="25"/>
        <end position="233"/>
    </location>
</feature>
<dbReference type="InterPro" id="IPR036734">
    <property type="entry name" value="Neur_chan_lig-bd_sf"/>
</dbReference>
<protein>
    <submittedName>
        <fullName evidence="18">ACH1-like protein</fullName>
    </submittedName>
</protein>
<evidence type="ECO:0000259" key="16">
    <source>
        <dbReference type="Pfam" id="PF02931"/>
    </source>
</evidence>
<evidence type="ECO:0000256" key="5">
    <source>
        <dbReference type="ARBA" id="ARBA00023018"/>
    </source>
</evidence>
<evidence type="ECO:0000256" key="13">
    <source>
        <dbReference type="ARBA" id="ARBA00034099"/>
    </source>
</evidence>
<keyword evidence="7 14" id="KW-0472">Membrane</keyword>
<keyword evidence="8" id="KW-1015">Disulfide bond</keyword>
<dbReference type="InterPro" id="IPR006029">
    <property type="entry name" value="Neurotrans-gated_channel_TM"/>
</dbReference>
<evidence type="ECO:0000256" key="3">
    <source>
        <dbReference type="ARBA" id="ARBA00022692"/>
    </source>
</evidence>
<evidence type="ECO:0000256" key="4">
    <source>
        <dbReference type="ARBA" id="ARBA00022989"/>
    </source>
</evidence>
<feature type="transmembrane region" description="Helical" evidence="14">
    <location>
        <begin position="480"/>
        <end position="504"/>
    </location>
</feature>
<dbReference type="InterPro" id="IPR006202">
    <property type="entry name" value="Neur_chan_lig-bd"/>
</dbReference>
<dbReference type="Gene3D" id="1.20.58.390">
    <property type="entry name" value="Neurotransmitter-gated ion-channel transmembrane domain"/>
    <property type="match status" value="2"/>
</dbReference>
<feature type="transmembrane region" description="Helical" evidence="14">
    <location>
        <begin position="265"/>
        <end position="283"/>
    </location>
</feature>
<feature type="compositionally biased region" description="Polar residues" evidence="15">
    <location>
        <begin position="394"/>
        <end position="409"/>
    </location>
</feature>
<evidence type="ECO:0000256" key="14">
    <source>
        <dbReference type="RuleBase" id="RU000687"/>
    </source>
</evidence>
<evidence type="ECO:0000256" key="1">
    <source>
        <dbReference type="ARBA" id="ARBA00022448"/>
    </source>
</evidence>
<dbReference type="PROSITE" id="PS00236">
    <property type="entry name" value="NEUROTR_ION_CHANNEL"/>
    <property type="match status" value="1"/>
</dbReference>
<keyword evidence="4 14" id="KW-1133">Transmembrane helix</keyword>
<dbReference type="InterPro" id="IPR002394">
    <property type="entry name" value="Nicotinic_acetylcholine_rcpt"/>
</dbReference>
<comment type="subcellular location">
    <subcellularLocation>
        <location evidence="13">Synaptic cell membrane</location>
        <topology evidence="13">Multi-pass membrane protein</topology>
    </subcellularLocation>
</comment>
<dbReference type="InterPro" id="IPR006201">
    <property type="entry name" value="Neur_channel"/>
</dbReference>
<evidence type="ECO:0000256" key="15">
    <source>
        <dbReference type="SAM" id="MobiDB-lite"/>
    </source>
</evidence>
<evidence type="ECO:0000256" key="7">
    <source>
        <dbReference type="ARBA" id="ARBA00023136"/>
    </source>
</evidence>
<keyword evidence="14" id="KW-0732">Signal</keyword>
<proteinExistence type="inferred from homology"/>
<keyword evidence="10" id="KW-0325">Glycoprotein</keyword>
<dbReference type="InterPro" id="IPR038050">
    <property type="entry name" value="Neuro_actylchol_rec"/>
</dbReference>
<feature type="signal peptide" evidence="14">
    <location>
        <begin position="1"/>
        <end position="20"/>
    </location>
</feature>
<evidence type="ECO:0000259" key="17">
    <source>
        <dbReference type="Pfam" id="PF02932"/>
    </source>
</evidence>
<keyword evidence="5" id="KW-0770">Synapse</keyword>
<keyword evidence="19" id="KW-1185">Reference proteome</keyword>
<dbReference type="CDD" id="cd19051">
    <property type="entry name" value="LGIC_TM_cation"/>
    <property type="match status" value="1"/>
</dbReference>
<feature type="transmembrane region" description="Helical" evidence="14">
    <location>
        <begin position="234"/>
        <end position="258"/>
    </location>
</feature>
<keyword evidence="1 14" id="KW-0813">Transport</keyword>
<dbReference type="SUPFAM" id="SSF90112">
    <property type="entry name" value="Neurotransmitter-gated ion-channel transmembrane pore"/>
    <property type="match status" value="1"/>
</dbReference>
<evidence type="ECO:0000256" key="10">
    <source>
        <dbReference type="ARBA" id="ARBA00023180"/>
    </source>
</evidence>
<dbReference type="InterPro" id="IPR018000">
    <property type="entry name" value="Neurotransmitter_ion_chnl_CS"/>
</dbReference>
<feature type="chain" id="PRO_5044961444" evidence="14">
    <location>
        <begin position="21"/>
        <end position="505"/>
    </location>
</feature>
<dbReference type="Gene3D" id="2.70.170.10">
    <property type="entry name" value="Neurotransmitter-gated ion-channel ligand-binding domain"/>
    <property type="match status" value="1"/>
</dbReference>
<keyword evidence="6 14" id="KW-0406">Ion transport</keyword>
<evidence type="ECO:0000256" key="6">
    <source>
        <dbReference type="ARBA" id="ARBA00023065"/>
    </source>
</evidence>
<dbReference type="PRINTS" id="PR00252">
    <property type="entry name" value="NRIONCHANNEL"/>
</dbReference>
<keyword evidence="3 14" id="KW-0812">Transmembrane</keyword>
<dbReference type="Pfam" id="PF02932">
    <property type="entry name" value="Neur_chan_memb"/>
    <property type="match status" value="1"/>
</dbReference>
<dbReference type="PRINTS" id="PR00254">
    <property type="entry name" value="NICOTINICR"/>
</dbReference>
<dbReference type="EMBL" id="CP111014">
    <property type="protein sequence ID" value="WAR00949.1"/>
    <property type="molecule type" value="Genomic_DNA"/>
</dbReference>
<keyword evidence="2" id="KW-1003">Cell membrane</keyword>
<comment type="similarity">
    <text evidence="14">Belongs to the ligand-gated ion channel (TC 1.A.9) family.</text>
</comment>
<sequence>MARGLLLAGMICLFPGDCGAGSDERRLLHFLFVERFYSPLERPVANESLPIRVNFTLDLQQIIDVDEKNQIIHTNIWLQMKWRAANLVWDPLEYGGITTIRVPAQKVWIPDILMYNSADEKFDATFHTKVVVSSDGSCLWVPPGMLKSTCDIDITWFPFDEQKCEMKFGSWSHDGRFLDLHEEDPAGGNTRTFYPNGEWQLIGVPVRRNVVAYECCPEVYIDLVYTIHIRRRTLYYGFNIIIPCLLISSMSLLLFLLPPDAGEKISLGVTILLSLMVFLLLVAETMPPTSDALPLIGIYFCCIMVMTSLSVLFTVVVLNFHYRGPETHTMPPWIKLGVNVVLAKVLRMSRPPLVKRRQSVCRYRLADVQASERTTHSLLPNLLESEEEYRHQQESNGLSRHTRGSSCTSDWIRPPPLVSRDTHVQQGDDTMLTECCGHVTRELTNVLHEVRKITARLRQDEEETEVKSEWRFAALVIDRLCLWICLAATLISTLAILCSAPHLIA</sequence>
<feature type="transmembrane region" description="Helical" evidence="14">
    <location>
        <begin position="295"/>
        <end position="320"/>
    </location>
</feature>
<feature type="domain" description="Neurotransmitter-gated ion-channel transmembrane" evidence="17">
    <location>
        <begin position="240"/>
        <end position="496"/>
    </location>
</feature>
<evidence type="ECO:0000256" key="9">
    <source>
        <dbReference type="ARBA" id="ARBA00023170"/>
    </source>
</evidence>
<evidence type="ECO:0000256" key="12">
    <source>
        <dbReference type="ARBA" id="ARBA00023303"/>
    </source>
</evidence>
<evidence type="ECO:0000313" key="19">
    <source>
        <dbReference type="Proteomes" id="UP001164746"/>
    </source>
</evidence>
<keyword evidence="11" id="KW-1071">Ligand-gated ion channel</keyword>